<dbReference type="GO" id="GO:0003677">
    <property type="term" value="F:DNA binding"/>
    <property type="evidence" value="ECO:0007669"/>
    <property type="project" value="UniProtKB-KW"/>
</dbReference>
<keyword evidence="5" id="KW-0539">Nucleus</keyword>
<keyword evidence="2" id="KW-0805">Transcription regulation</keyword>
<accession>A0A7R7XVA9</accession>
<keyword evidence="3" id="KW-0238">DNA-binding</keyword>
<dbReference type="OrthoDB" id="3477330at2759"/>
<dbReference type="SUPFAM" id="SSF57701">
    <property type="entry name" value="Zn2/Cys6 DNA-binding domain"/>
    <property type="match status" value="1"/>
</dbReference>
<evidence type="ECO:0000256" key="2">
    <source>
        <dbReference type="ARBA" id="ARBA00023015"/>
    </source>
</evidence>
<dbReference type="InterPro" id="IPR001138">
    <property type="entry name" value="Zn2Cys6_DnaBD"/>
</dbReference>
<evidence type="ECO:0000256" key="3">
    <source>
        <dbReference type="ARBA" id="ARBA00023125"/>
    </source>
</evidence>
<dbReference type="GO" id="GO:0000981">
    <property type="term" value="F:DNA-binding transcription factor activity, RNA polymerase II-specific"/>
    <property type="evidence" value="ECO:0007669"/>
    <property type="project" value="InterPro"/>
</dbReference>
<dbReference type="PANTHER" id="PTHR37534">
    <property type="entry name" value="TRANSCRIPTIONAL ACTIVATOR PROTEIN UGA3"/>
    <property type="match status" value="1"/>
</dbReference>
<evidence type="ECO:0000256" key="5">
    <source>
        <dbReference type="ARBA" id="ARBA00023242"/>
    </source>
</evidence>
<dbReference type="InterPro" id="IPR021858">
    <property type="entry name" value="Fun_TF"/>
</dbReference>
<protein>
    <recommendedName>
        <fullName evidence="6">Zn(2)-C6 fungal-type domain-containing protein</fullName>
    </recommendedName>
</protein>
<evidence type="ECO:0000256" key="1">
    <source>
        <dbReference type="ARBA" id="ARBA00004123"/>
    </source>
</evidence>
<comment type="subcellular location">
    <subcellularLocation>
        <location evidence="1">Nucleus</location>
    </subcellularLocation>
</comment>
<dbReference type="GO" id="GO:0005634">
    <property type="term" value="C:nucleus"/>
    <property type="evidence" value="ECO:0007669"/>
    <property type="project" value="UniProtKB-SubCell"/>
</dbReference>
<dbReference type="CDD" id="cd00067">
    <property type="entry name" value="GAL4"/>
    <property type="match status" value="1"/>
</dbReference>
<reference evidence="7" key="2">
    <citation type="submission" date="2021-02" db="EMBL/GenBank/DDBJ databases">
        <title>Aspergillus puulaauensis MK2 genome sequence.</title>
        <authorList>
            <person name="Futagami T."/>
            <person name="Mori K."/>
            <person name="Kadooka C."/>
            <person name="Tanaka T."/>
        </authorList>
    </citation>
    <scope>NUCLEOTIDE SEQUENCE</scope>
    <source>
        <strain evidence="7">MK2</strain>
    </source>
</reference>
<dbReference type="RefSeq" id="XP_041560330.1">
    <property type="nucleotide sequence ID" value="XM_041694506.1"/>
</dbReference>
<keyword evidence="4" id="KW-0804">Transcription</keyword>
<evidence type="ECO:0000313" key="8">
    <source>
        <dbReference type="Proteomes" id="UP000654913"/>
    </source>
</evidence>
<dbReference type="KEGG" id="apuu:APUU_61192S"/>
<evidence type="ECO:0000259" key="6">
    <source>
        <dbReference type="PROSITE" id="PS50048"/>
    </source>
</evidence>
<dbReference type="GeneID" id="64978141"/>
<dbReference type="Proteomes" id="UP000654913">
    <property type="component" value="Chromosome 6"/>
</dbReference>
<sequence>MPFPPRHLRSQQPRKRTKTFTGCWTCRSRKIKCDETRPRCSQCSAKGLDCEGYGVRLQWLPPATDADSLQAELPAAVAGARSLRRHVPIEPLATVLGWSQIDDILCYIDSLSSLIPADGDAHVHHFGVFSIPQQRRSLSSSPSAALTEPQTLPQFEEDDQVVWPGVVDPGASFSLPTESPADYTNPYYSEADAAWGLCRLHDNLDFCLDFTRPEELDASTVFSELAYSLPEYTVPSPPIGEDSHILEGAAIPTEGIGPEQTDKANETQIQRQPPIIESPKALVVPAHEQLLMEHYRNRVVNLFCVIDNAKSPWKTIHLTRVLQCAGELSFGGSTTTIRNALRNALLAISAFCLSNDHRAGRRLEDARKWGTIASRYRCDAIGLLKDAVQSHLHQEGRPKYKEFVATTLSMITINVMSGDTSTCGMHLDGAEQLISYMSARKTRFSNKARSLHRIYLYLRVIYESTAVRRHRTDSSRFSPSFGSRRTVGPRPVIAREHILLADDNESSPSITKRLAPRPTTSTELSSYECIYGVPQSLLLLLKACIELIDEVDDERTRSGTLNIPEPLNRLCDDLESEILDWPLEDREPQSAATSNANIIYHQTRAFLNALIIYFSQSIRLLGFRYLRQYVQTVLESIEAIEEIKAETKIIAAPLFWPAFIAATEAFEPLQQERFRAWYDRVQVYGIASVRTGIQVVQEVWRSGPVNSQRQMQCSWRGVVERTGDCLMLT</sequence>
<proteinExistence type="predicted"/>
<dbReference type="EMBL" id="AP024448">
    <property type="protein sequence ID" value="BCS28144.1"/>
    <property type="molecule type" value="Genomic_DNA"/>
</dbReference>
<organism evidence="7 8">
    <name type="scientific">Aspergillus puulaauensis</name>
    <dbReference type="NCBI Taxonomy" id="1220207"/>
    <lineage>
        <taxon>Eukaryota</taxon>
        <taxon>Fungi</taxon>
        <taxon>Dikarya</taxon>
        <taxon>Ascomycota</taxon>
        <taxon>Pezizomycotina</taxon>
        <taxon>Eurotiomycetes</taxon>
        <taxon>Eurotiomycetidae</taxon>
        <taxon>Eurotiales</taxon>
        <taxon>Aspergillaceae</taxon>
        <taxon>Aspergillus</taxon>
    </lineage>
</organism>
<dbReference type="GO" id="GO:0008270">
    <property type="term" value="F:zinc ion binding"/>
    <property type="evidence" value="ECO:0007669"/>
    <property type="project" value="InterPro"/>
</dbReference>
<dbReference type="AlphaFoldDB" id="A0A7R7XVA9"/>
<feature type="domain" description="Zn(2)-C6 fungal-type" evidence="6">
    <location>
        <begin position="22"/>
        <end position="50"/>
    </location>
</feature>
<dbReference type="Pfam" id="PF00172">
    <property type="entry name" value="Zn_clus"/>
    <property type="match status" value="1"/>
</dbReference>
<gene>
    <name evidence="7" type="ORF">APUU_61192S</name>
</gene>
<keyword evidence="8" id="KW-1185">Reference proteome</keyword>
<dbReference type="PROSITE" id="PS50048">
    <property type="entry name" value="ZN2_CY6_FUNGAL_2"/>
    <property type="match status" value="1"/>
</dbReference>
<evidence type="ECO:0000256" key="4">
    <source>
        <dbReference type="ARBA" id="ARBA00023163"/>
    </source>
</evidence>
<dbReference type="InterPro" id="IPR036864">
    <property type="entry name" value="Zn2-C6_fun-type_DNA-bd_sf"/>
</dbReference>
<dbReference type="SMART" id="SM00066">
    <property type="entry name" value="GAL4"/>
    <property type="match status" value="1"/>
</dbReference>
<dbReference type="PANTHER" id="PTHR37534:SF46">
    <property type="entry name" value="ZN(II)2CYS6 TRANSCRIPTION FACTOR (EUROFUNG)"/>
    <property type="match status" value="1"/>
</dbReference>
<dbReference type="PROSITE" id="PS00463">
    <property type="entry name" value="ZN2_CY6_FUNGAL_1"/>
    <property type="match status" value="1"/>
</dbReference>
<reference evidence="7" key="1">
    <citation type="submission" date="2021-01" db="EMBL/GenBank/DDBJ databases">
        <authorList>
            <consortium name="Aspergillus puulaauensis MK2 genome sequencing consortium"/>
            <person name="Kazuki M."/>
            <person name="Futagami T."/>
        </authorList>
    </citation>
    <scope>NUCLEOTIDE SEQUENCE</scope>
    <source>
        <strain evidence="7">MK2</strain>
    </source>
</reference>
<evidence type="ECO:0000313" key="7">
    <source>
        <dbReference type="EMBL" id="BCS28144.1"/>
    </source>
</evidence>
<dbReference type="Gene3D" id="4.10.240.10">
    <property type="entry name" value="Zn(2)-C6 fungal-type DNA-binding domain"/>
    <property type="match status" value="1"/>
</dbReference>
<name>A0A7R7XVA9_9EURO</name>
<dbReference type="Pfam" id="PF11951">
    <property type="entry name" value="Fungal_trans_2"/>
    <property type="match status" value="1"/>
</dbReference>